<organism evidence="3 4">
    <name type="scientific">Cuscuta epithymum</name>
    <dbReference type="NCBI Taxonomy" id="186058"/>
    <lineage>
        <taxon>Eukaryota</taxon>
        <taxon>Viridiplantae</taxon>
        <taxon>Streptophyta</taxon>
        <taxon>Embryophyta</taxon>
        <taxon>Tracheophyta</taxon>
        <taxon>Spermatophyta</taxon>
        <taxon>Magnoliopsida</taxon>
        <taxon>eudicotyledons</taxon>
        <taxon>Gunneridae</taxon>
        <taxon>Pentapetalae</taxon>
        <taxon>asterids</taxon>
        <taxon>lamiids</taxon>
        <taxon>Solanales</taxon>
        <taxon>Convolvulaceae</taxon>
        <taxon>Cuscuteae</taxon>
        <taxon>Cuscuta</taxon>
        <taxon>Cuscuta subgen. Cuscuta</taxon>
    </lineage>
</organism>
<evidence type="ECO:0000256" key="2">
    <source>
        <dbReference type="SAM" id="Phobius"/>
    </source>
</evidence>
<sequence>MLLGVSMDVSNFAALKKKLAKEPKKKKETGVQKPVDEFFKKDGASQVPEGEGPSKTPSVGVDVEGSQADLKRKNAGKGVVPPEKRKKKGGASMKDAPVIIVEEQPSSNPPAVTPPRSPAVQILDFYFQFLFFTSIQVILLPVFFSHGNFIHFLYDFCIGCIKSHLLLHS</sequence>
<keyword evidence="2" id="KW-0472">Membrane</keyword>
<gene>
    <name evidence="3" type="ORF">CEPIT_LOCUS26022</name>
</gene>
<dbReference type="EMBL" id="CAMAPF010000934">
    <property type="protein sequence ID" value="CAH9124498.1"/>
    <property type="molecule type" value="Genomic_DNA"/>
</dbReference>
<protein>
    <submittedName>
        <fullName evidence="3">Uncharacterized protein</fullName>
    </submittedName>
</protein>
<dbReference type="AlphaFoldDB" id="A0AAV0ENS3"/>
<keyword evidence="4" id="KW-1185">Reference proteome</keyword>
<dbReference type="Proteomes" id="UP001152523">
    <property type="component" value="Unassembled WGS sequence"/>
</dbReference>
<reference evidence="3" key="1">
    <citation type="submission" date="2022-07" db="EMBL/GenBank/DDBJ databases">
        <authorList>
            <person name="Macas J."/>
            <person name="Novak P."/>
            <person name="Neumann P."/>
        </authorList>
    </citation>
    <scope>NUCLEOTIDE SEQUENCE</scope>
</reference>
<feature type="transmembrane region" description="Helical" evidence="2">
    <location>
        <begin position="125"/>
        <end position="143"/>
    </location>
</feature>
<keyword evidence="2" id="KW-0812">Transmembrane</keyword>
<proteinExistence type="predicted"/>
<evidence type="ECO:0000313" key="4">
    <source>
        <dbReference type="Proteomes" id="UP001152523"/>
    </source>
</evidence>
<feature type="compositionally biased region" description="Basic and acidic residues" evidence="1">
    <location>
        <begin position="28"/>
        <end position="43"/>
    </location>
</feature>
<evidence type="ECO:0000313" key="3">
    <source>
        <dbReference type="EMBL" id="CAH9124498.1"/>
    </source>
</evidence>
<name>A0AAV0ENS3_9ASTE</name>
<feature type="compositionally biased region" description="Basic residues" evidence="1">
    <location>
        <begin position="17"/>
        <end position="27"/>
    </location>
</feature>
<keyword evidence="2" id="KW-1133">Transmembrane helix</keyword>
<feature type="region of interest" description="Disordered" evidence="1">
    <location>
        <begin position="17"/>
        <end position="94"/>
    </location>
</feature>
<comment type="caution">
    <text evidence="3">The sequence shown here is derived from an EMBL/GenBank/DDBJ whole genome shotgun (WGS) entry which is preliminary data.</text>
</comment>
<evidence type="ECO:0000256" key="1">
    <source>
        <dbReference type="SAM" id="MobiDB-lite"/>
    </source>
</evidence>
<accession>A0AAV0ENS3</accession>